<evidence type="ECO:0000313" key="2">
    <source>
        <dbReference type="Proteomes" id="UP001190700"/>
    </source>
</evidence>
<proteinExistence type="predicted"/>
<organism evidence="1 2">
    <name type="scientific">Cymbomonas tetramitiformis</name>
    <dbReference type="NCBI Taxonomy" id="36881"/>
    <lineage>
        <taxon>Eukaryota</taxon>
        <taxon>Viridiplantae</taxon>
        <taxon>Chlorophyta</taxon>
        <taxon>Pyramimonadophyceae</taxon>
        <taxon>Pyramimonadales</taxon>
        <taxon>Pyramimonadaceae</taxon>
        <taxon>Cymbomonas</taxon>
    </lineage>
</organism>
<accession>A0AAE0BHJ1</accession>
<name>A0AAE0BHJ1_9CHLO</name>
<evidence type="ECO:0000313" key="1">
    <source>
        <dbReference type="EMBL" id="KAK3235767.1"/>
    </source>
</evidence>
<comment type="caution">
    <text evidence="1">The sequence shown here is derived from an EMBL/GenBank/DDBJ whole genome shotgun (WGS) entry which is preliminary data.</text>
</comment>
<dbReference type="AlphaFoldDB" id="A0AAE0BHJ1"/>
<dbReference type="Proteomes" id="UP001190700">
    <property type="component" value="Unassembled WGS sequence"/>
</dbReference>
<keyword evidence="2" id="KW-1185">Reference proteome</keyword>
<gene>
    <name evidence="1" type="ORF">CYMTET_54032</name>
</gene>
<dbReference type="EMBL" id="LGRX02035220">
    <property type="protein sequence ID" value="KAK3235767.1"/>
    <property type="molecule type" value="Genomic_DNA"/>
</dbReference>
<protein>
    <submittedName>
        <fullName evidence="1">Uncharacterized protein</fullName>
    </submittedName>
</protein>
<reference evidence="1 2" key="1">
    <citation type="journal article" date="2015" name="Genome Biol. Evol.">
        <title>Comparative Genomics of a Bacterivorous Green Alga Reveals Evolutionary Causalities and Consequences of Phago-Mixotrophic Mode of Nutrition.</title>
        <authorList>
            <person name="Burns J.A."/>
            <person name="Paasch A."/>
            <person name="Narechania A."/>
            <person name="Kim E."/>
        </authorList>
    </citation>
    <scope>NUCLEOTIDE SEQUENCE [LARGE SCALE GENOMIC DNA]</scope>
    <source>
        <strain evidence="1 2">PLY_AMNH</strain>
    </source>
</reference>
<sequence length="162" mass="17939">MGGESQCSHEKAVFQKYAAKPLLMKQMHNFDTNSNESMNGMVVKGYLPCGKAQQNGQAGVYAWACCHAICSKNEGHAAYRQELCRRLGLTTTMAMLRLDGRMDGKRKAAREARGTHVSKAARLRKRLHKADRNAKGKVKPTYETGGDLDKDCFGQTIVIEDS</sequence>